<proteinExistence type="inferred from homology"/>
<dbReference type="InterPro" id="IPR009269">
    <property type="entry name" value="NKAP_C"/>
</dbReference>
<evidence type="ECO:0000259" key="3">
    <source>
        <dbReference type="Pfam" id="PF06047"/>
    </source>
</evidence>
<gene>
    <name evidence="4" type="ORF">g.9968</name>
</gene>
<feature type="compositionally biased region" description="Basic and acidic residues" evidence="2">
    <location>
        <begin position="47"/>
        <end position="77"/>
    </location>
</feature>
<dbReference type="PANTHER" id="PTHR13087">
    <property type="entry name" value="NF-KAPPA B ACTIVATING PROTEIN"/>
    <property type="match status" value="1"/>
</dbReference>
<organism evidence="4">
    <name type="scientific">Clastoptera arizonana</name>
    <name type="common">Arizona spittle bug</name>
    <dbReference type="NCBI Taxonomy" id="38151"/>
    <lineage>
        <taxon>Eukaryota</taxon>
        <taxon>Metazoa</taxon>
        <taxon>Ecdysozoa</taxon>
        <taxon>Arthropoda</taxon>
        <taxon>Hexapoda</taxon>
        <taxon>Insecta</taxon>
        <taxon>Pterygota</taxon>
        <taxon>Neoptera</taxon>
        <taxon>Paraneoptera</taxon>
        <taxon>Hemiptera</taxon>
        <taxon>Auchenorrhyncha</taxon>
        <taxon>Cercopoidea</taxon>
        <taxon>Clastopteridae</taxon>
        <taxon>Clastoptera</taxon>
    </lineage>
</organism>
<feature type="compositionally biased region" description="Basic and acidic residues" evidence="2">
    <location>
        <begin position="85"/>
        <end position="152"/>
    </location>
</feature>
<dbReference type="AlphaFoldDB" id="A0A1B6CNB8"/>
<evidence type="ECO:0000256" key="1">
    <source>
        <dbReference type="ARBA" id="ARBA00009313"/>
    </source>
</evidence>
<feature type="region of interest" description="Disordered" evidence="2">
    <location>
        <begin position="1"/>
        <end position="262"/>
    </location>
</feature>
<dbReference type="EMBL" id="GEDC01022463">
    <property type="protein sequence ID" value="JAS14835.1"/>
    <property type="molecule type" value="Transcribed_RNA"/>
</dbReference>
<reference evidence="4" key="1">
    <citation type="submission" date="2015-12" db="EMBL/GenBank/DDBJ databases">
        <title>De novo transcriptome assembly of four potential Pierce s Disease insect vectors from Arizona vineyards.</title>
        <authorList>
            <person name="Tassone E.E."/>
        </authorList>
    </citation>
    <scope>NUCLEOTIDE SEQUENCE</scope>
</reference>
<dbReference type="InterPro" id="IPR040466">
    <property type="entry name" value="NKAP"/>
</dbReference>
<comment type="similarity">
    <text evidence="1">Belongs to the NKAP family.</text>
</comment>
<evidence type="ECO:0000256" key="2">
    <source>
        <dbReference type="SAM" id="MobiDB-lite"/>
    </source>
</evidence>
<evidence type="ECO:0000313" key="4">
    <source>
        <dbReference type="EMBL" id="JAS14835.1"/>
    </source>
</evidence>
<name>A0A1B6CNB8_9HEMI</name>
<feature type="compositionally biased region" description="Basic residues" evidence="2">
    <location>
        <begin position="195"/>
        <end position="229"/>
    </location>
</feature>
<feature type="compositionally biased region" description="Basic and acidic residues" evidence="2">
    <location>
        <begin position="166"/>
        <end position="194"/>
    </location>
</feature>
<sequence length="377" mass="43798">MSPPDHRRSSNSPAHRKRKSSTSSDESDERHRQLKTKKLSHTQNYRDNNRQSHSNNDRRSVSRAKSSIDDDRWKKNSDNFNFIRPSDRPIPNRKDDGHNFLRPFDRSGQNRREDGGFSRDRRSQSRSFNRERHHPSAEDEFMDHRRHERERITTIGVEHVWGKSPTRAEDTGVEDRNSDEKNGEKDSDSSLEKEKKKKKKRKSEKKKKHKEKKLKKSKLKKKKKKKKHVSSSDSSSSEEEWVEKTALGSGSEEEVVGPEQKQHVTLTMKDFGKALLPGEGAAMAAYVAEGKRIPRRGEIGLTSDQIASYEAVGYVMSGSRHRRMEAVRIRKENQIYSADEKRALAMFSKEERQKRENRILTQFRDMISSKLSNDGKS</sequence>
<dbReference type="Pfam" id="PF06047">
    <property type="entry name" value="Nkap_C"/>
    <property type="match status" value="1"/>
</dbReference>
<feature type="domain" description="NF-kappa-B-activating protein C-terminal" evidence="3">
    <location>
        <begin position="269"/>
        <end position="368"/>
    </location>
</feature>
<protein>
    <recommendedName>
        <fullName evidence="3">NF-kappa-B-activating protein C-terminal domain-containing protein</fullName>
    </recommendedName>
</protein>
<dbReference type="GO" id="GO:0003682">
    <property type="term" value="F:chromatin binding"/>
    <property type="evidence" value="ECO:0007669"/>
    <property type="project" value="InterPro"/>
</dbReference>
<dbReference type="GO" id="GO:0005634">
    <property type="term" value="C:nucleus"/>
    <property type="evidence" value="ECO:0007669"/>
    <property type="project" value="TreeGrafter"/>
</dbReference>
<accession>A0A1B6CNB8</accession>
<dbReference type="PANTHER" id="PTHR13087:SF0">
    <property type="entry name" value="NFKB ACTIVATING PROTEIN LIKE"/>
    <property type="match status" value="1"/>
</dbReference>
<dbReference type="GO" id="GO:0010468">
    <property type="term" value="P:regulation of gene expression"/>
    <property type="evidence" value="ECO:0007669"/>
    <property type="project" value="TreeGrafter"/>
</dbReference>